<evidence type="ECO:0000313" key="3">
    <source>
        <dbReference type="Proteomes" id="UP000078200"/>
    </source>
</evidence>
<feature type="compositionally biased region" description="Basic and acidic residues" evidence="1">
    <location>
        <begin position="139"/>
        <end position="151"/>
    </location>
</feature>
<feature type="region of interest" description="Disordered" evidence="1">
    <location>
        <begin position="131"/>
        <end position="163"/>
    </location>
</feature>
<organism evidence="2 3">
    <name type="scientific">Glossina austeni</name>
    <name type="common">Savannah tsetse fly</name>
    <dbReference type="NCBI Taxonomy" id="7395"/>
    <lineage>
        <taxon>Eukaryota</taxon>
        <taxon>Metazoa</taxon>
        <taxon>Ecdysozoa</taxon>
        <taxon>Arthropoda</taxon>
        <taxon>Hexapoda</taxon>
        <taxon>Insecta</taxon>
        <taxon>Pterygota</taxon>
        <taxon>Neoptera</taxon>
        <taxon>Endopterygota</taxon>
        <taxon>Diptera</taxon>
        <taxon>Brachycera</taxon>
        <taxon>Muscomorpha</taxon>
        <taxon>Hippoboscoidea</taxon>
        <taxon>Glossinidae</taxon>
        <taxon>Glossina</taxon>
    </lineage>
</organism>
<protein>
    <submittedName>
        <fullName evidence="2">Uncharacterized protein</fullName>
    </submittedName>
</protein>
<evidence type="ECO:0000313" key="2">
    <source>
        <dbReference type="EnsemblMetazoa" id="GAUT022846-PA"/>
    </source>
</evidence>
<proteinExistence type="predicted"/>
<dbReference type="AlphaFoldDB" id="A0A1A9V1J4"/>
<keyword evidence="3" id="KW-1185">Reference proteome</keyword>
<dbReference type="EnsemblMetazoa" id="GAUT022846-RA">
    <property type="protein sequence ID" value="GAUT022846-PA"/>
    <property type="gene ID" value="GAUT022846"/>
</dbReference>
<dbReference type="Proteomes" id="UP000078200">
    <property type="component" value="Unassembled WGS sequence"/>
</dbReference>
<reference evidence="2" key="1">
    <citation type="submission" date="2020-05" db="UniProtKB">
        <authorList>
            <consortium name="EnsemblMetazoa"/>
        </authorList>
    </citation>
    <scope>IDENTIFICATION</scope>
    <source>
        <strain evidence="2">TTRI</strain>
    </source>
</reference>
<sequence>MHAFMVENQAEMNTKNLQKETLAHFWSLVPELRVRPKLANHAPPRRQIAGATATVSTFVTVVGQPNTPTSAGKGGLRRGLPCLPSSDSISAVSSPHIWEIFGKIGLIKKIRISAFPMDLDLILYKDTNRSTSDTQVNAKDPKEVPHAERPELSGISGRTVLTK</sequence>
<dbReference type="VEuPathDB" id="VectorBase:GAUT022846"/>
<accession>A0A1A9V1J4</accession>
<evidence type="ECO:0000256" key="1">
    <source>
        <dbReference type="SAM" id="MobiDB-lite"/>
    </source>
</evidence>
<name>A0A1A9V1J4_GLOAU</name>